<evidence type="ECO:0000256" key="5">
    <source>
        <dbReference type="SAM" id="Phobius"/>
    </source>
</evidence>
<feature type="transmembrane region" description="Helical" evidence="5">
    <location>
        <begin position="178"/>
        <end position="197"/>
    </location>
</feature>
<protein>
    <submittedName>
        <fullName evidence="7">Kef-type K+ transport system, membrane component KefB</fullName>
    </submittedName>
</protein>
<dbReference type="GO" id="GO:0015297">
    <property type="term" value="F:antiporter activity"/>
    <property type="evidence" value="ECO:0007669"/>
    <property type="project" value="InterPro"/>
</dbReference>
<feature type="transmembrane region" description="Helical" evidence="5">
    <location>
        <begin position="217"/>
        <end position="240"/>
    </location>
</feature>
<evidence type="ECO:0000256" key="2">
    <source>
        <dbReference type="ARBA" id="ARBA00022692"/>
    </source>
</evidence>
<dbReference type="InterPro" id="IPR006153">
    <property type="entry name" value="Cation/H_exchanger_TM"/>
</dbReference>
<evidence type="ECO:0000313" key="8">
    <source>
        <dbReference type="Proteomes" id="UP000198945"/>
    </source>
</evidence>
<dbReference type="RefSeq" id="WP_089716941.1">
    <property type="nucleotide sequence ID" value="NZ_FNEH01000030.1"/>
</dbReference>
<keyword evidence="3 5" id="KW-1133">Transmembrane helix</keyword>
<dbReference type="EMBL" id="FNEH01000030">
    <property type="protein sequence ID" value="SDJ15217.1"/>
    <property type="molecule type" value="Genomic_DNA"/>
</dbReference>
<dbReference type="InterPro" id="IPR038770">
    <property type="entry name" value="Na+/solute_symporter_sf"/>
</dbReference>
<feature type="transmembrane region" description="Helical" evidence="5">
    <location>
        <begin position="25"/>
        <end position="43"/>
    </location>
</feature>
<evidence type="ECO:0000256" key="3">
    <source>
        <dbReference type="ARBA" id="ARBA00022989"/>
    </source>
</evidence>
<dbReference type="Proteomes" id="UP000198945">
    <property type="component" value="Unassembled WGS sequence"/>
</dbReference>
<dbReference type="PANTHER" id="PTHR43021:SF2">
    <property type="entry name" value="CATION_H+ EXCHANGER DOMAIN-CONTAINING PROTEIN"/>
    <property type="match status" value="1"/>
</dbReference>
<dbReference type="GO" id="GO:0016020">
    <property type="term" value="C:membrane"/>
    <property type="evidence" value="ECO:0007669"/>
    <property type="project" value="UniProtKB-SubCell"/>
</dbReference>
<feature type="transmembrane region" description="Helical" evidence="5">
    <location>
        <begin position="146"/>
        <end position="166"/>
    </location>
</feature>
<gene>
    <name evidence="7" type="ORF">SAMN04515654_13021</name>
</gene>
<dbReference type="AlphaFoldDB" id="A0A1G8RDY1"/>
<accession>A0A1G8RDY1</accession>
<evidence type="ECO:0000259" key="6">
    <source>
        <dbReference type="Pfam" id="PF00999"/>
    </source>
</evidence>
<feature type="transmembrane region" description="Helical" evidence="5">
    <location>
        <begin position="79"/>
        <end position="98"/>
    </location>
</feature>
<feature type="domain" description="Cation/H+ exchanger transmembrane" evidence="6">
    <location>
        <begin position="35"/>
        <end position="409"/>
    </location>
</feature>
<feature type="transmembrane region" description="Helical" evidence="5">
    <location>
        <begin position="118"/>
        <end position="140"/>
    </location>
</feature>
<name>A0A1G8RDY1_9FIRM</name>
<feature type="transmembrane region" description="Helical" evidence="5">
    <location>
        <begin position="392"/>
        <end position="410"/>
    </location>
</feature>
<proteinExistence type="predicted"/>
<dbReference type="GO" id="GO:1902600">
    <property type="term" value="P:proton transmembrane transport"/>
    <property type="evidence" value="ECO:0007669"/>
    <property type="project" value="InterPro"/>
</dbReference>
<comment type="subcellular location">
    <subcellularLocation>
        <location evidence="1">Membrane</location>
        <topology evidence="1">Multi-pass membrane protein</topology>
    </subcellularLocation>
</comment>
<organism evidence="7 8">
    <name type="scientific">Halanaerobium congolense</name>
    <dbReference type="NCBI Taxonomy" id="54121"/>
    <lineage>
        <taxon>Bacteria</taxon>
        <taxon>Bacillati</taxon>
        <taxon>Bacillota</taxon>
        <taxon>Clostridia</taxon>
        <taxon>Halanaerobiales</taxon>
        <taxon>Halanaerobiaceae</taxon>
        <taxon>Halanaerobium</taxon>
    </lineage>
</organism>
<keyword evidence="4 5" id="KW-0472">Membrane</keyword>
<sequence>MGINNLSNLIDAHNWFFNVQAGNKILYITALLVFFALLIVLITKRYRIPIVVGYVFLGILLSEDIINTLPFLSDIQIEWYLFVVDSFGYLTHIALGFIAFRIGSELTIKLFKRLGKDILVIVIFQTIAAFGLVTLAIYFIGQPIYISMLLGAIAAATAPAATVMVLREYNSKGPLTSVIMAVVGIDDALALIIFSIIEPISLIIHSGKAELTIIKTIGIPLIEITGSLIIGVIIGYLTQYFLIKFKNRTKKILTLISAIIGASAIAIYTGHSPLITNMAVGFACKNFTDQNLEISDYLEIITVPLYAMFFILAGTEIKFTGLKPGFSLITITYITARIIGKVGGASSAAYLVQAPKKIRKYIGLNLLPQSGVAIAMAYTIQNKFSTSTSTLIFNVLLFTTAFTEIIGPLATKYSISKAGEIEKEEN</sequence>
<feature type="transmembrane region" description="Helical" evidence="5">
    <location>
        <begin position="297"/>
        <end position="315"/>
    </location>
</feature>
<evidence type="ECO:0000256" key="1">
    <source>
        <dbReference type="ARBA" id="ARBA00004141"/>
    </source>
</evidence>
<keyword evidence="2 5" id="KW-0812">Transmembrane</keyword>
<reference evidence="7 8" key="1">
    <citation type="submission" date="2016-10" db="EMBL/GenBank/DDBJ databases">
        <authorList>
            <person name="de Groot N.N."/>
        </authorList>
    </citation>
    <scope>NUCLEOTIDE SEQUENCE [LARGE SCALE GENOMIC DNA]</scope>
    <source>
        <strain evidence="7 8">WG7</strain>
    </source>
</reference>
<dbReference type="Gene3D" id="1.20.1530.20">
    <property type="match status" value="1"/>
</dbReference>
<feature type="transmembrane region" description="Helical" evidence="5">
    <location>
        <begin position="252"/>
        <end position="270"/>
    </location>
</feature>
<dbReference type="PANTHER" id="PTHR43021">
    <property type="entry name" value="NA(+)/H(+) ANTIPORTER-RELATED"/>
    <property type="match status" value="1"/>
</dbReference>
<evidence type="ECO:0000256" key="4">
    <source>
        <dbReference type="ARBA" id="ARBA00023136"/>
    </source>
</evidence>
<dbReference type="Pfam" id="PF00999">
    <property type="entry name" value="Na_H_Exchanger"/>
    <property type="match status" value="1"/>
</dbReference>
<evidence type="ECO:0000313" key="7">
    <source>
        <dbReference type="EMBL" id="SDJ15217.1"/>
    </source>
</evidence>
<feature type="transmembrane region" description="Helical" evidence="5">
    <location>
        <begin position="50"/>
        <end position="73"/>
    </location>
</feature>
<feature type="transmembrane region" description="Helical" evidence="5">
    <location>
        <begin position="361"/>
        <end position="380"/>
    </location>
</feature>